<feature type="transmembrane region" description="Helical" evidence="7">
    <location>
        <begin position="44"/>
        <end position="64"/>
    </location>
</feature>
<feature type="transmembrane region" description="Helical" evidence="7">
    <location>
        <begin position="657"/>
        <end position="688"/>
    </location>
</feature>
<feature type="transmembrane region" description="Helical" evidence="7">
    <location>
        <begin position="728"/>
        <end position="746"/>
    </location>
</feature>
<feature type="transmembrane region" description="Helical" evidence="7">
    <location>
        <begin position="758"/>
        <end position="777"/>
    </location>
</feature>
<evidence type="ECO:0000256" key="7">
    <source>
        <dbReference type="SAM" id="Phobius"/>
    </source>
</evidence>
<sequence>MQLHLFTHLRLNSLSLNSVSLNSVSFIAYLSQKDLNMSNIQGKFAASFQCCVLGVGQLVAWNTILTISDYYYQDYHPSQTLTLVYQPFVLGTISVLVFVGQKIKTKGESSPVDIVTKGKGGITPFLLLSIVSAGFGVANALVEGAMIGDLSCICPDLIQPFAAGLGVAGAITSVLRLLTKAVFQNSRDGLRKGALSFLAISLFIELLPMVQKHRARSGSNPVEPVEEVPPLSNQQLAHQNLDRVISLFLIYALTLSIFPGFLYENTGKHSLHSYPLVLVTCFNLSDALSRYITMVKPLKMQSGKVIVASVLARMLFLPAFYITARYADQGWMITLTSFLGISNGYLTVCVLTQTPKRTYNVSEANALGNILVASMLGGIFAAVLCIVKLNLFHNMSDTFGAAGKPNLEKDMHHLHIVLDAFPERPSSSFDYRNDDRSCQIGNGEALADGGNIVGDFWINACSNIHMKIVGDVESIVVLQHFSNTDGDENKSTLTNDVCLFGLGTTQMENNYHIDPPARPSYSSISFREDYHPSRTLTLVYQPFVLGTISVLKIKNQRRVFTGYCLFVIGSILLLTVDIVTKGKGGITPFLLLSIVSAGVGVANALVEGAMIGDLSCICPDLIQPFAAGLGVSGAITFKAAYQSSLPELPGQPKKRGISLIFIVMNVVSFLAISLFIELVCVIIYGVMFPKLPMVQKHRARSGSNPVEPVEEVPPLSNQQLAHQNLDRVISLFLIYALTLSIFPGFLYENTGKHSLHSYPLVLVTCFNLSDALSRYITMVKPLKMQSGKVIVASVLARMLFLPAFYITARYADQGWMITLTSFLGISNGYLTVCVLTQTTKRTYNVSEANALGNILVASMLGGIFAVLFSELIGHIQIVLCIVKLNLFHNMSDTFGAAGKPNLEKDMHHLHITPMVITYGVQDWMLFPSGLAPPLTVGTTTDLVKLVTERPWLMEIIEDQEMLVFHRVALETGLADEGQRAPVNTRVMTGT</sequence>
<protein>
    <submittedName>
        <fullName evidence="8">Uncharacterized protein</fullName>
    </submittedName>
</protein>
<feature type="transmembrane region" description="Helical" evidence="7">
    <location>
        <begin position="560"/>
        <end position="580"/>
    </location>
</feature>
<feature type="transmembrane region" description="Helical" evidence="7">
    <location>
        <begin position="84"/>
        <end position="100"/>
    </location>
</feature>
<comment type="similarity">
    <text evidence="2">Belongs to the SLC29A/ENT transporter (TC 2.A.57) family.</text>
</comment>
<feature type="transmembrane region" description="Helical" evidence="7">
    <location>
        <begin position="274"/>
        <end position="293"/>
    </location>
</feature>
<evidence type="ECO:0000256" key="2">
    <source>
        <dbReference type="ARBA" id="ARBA00007965"/>
    </source>
</evidence>
<dbReference type="InterPro" id="IPR002259">
    <property type="entry name" value="Eqnu_transpt"/>
</dbReference>
<evidence type="ECO:0000256" key="5">
    <source>
        <dbReference type="ARBA" id="ARBA00022989"/>
    </source>
</evidence>
<reference evidence="8 9" key="1">
    <citation type="submission" date="2021-05" db="EMBL/GenBank/DDBJ databases">
        <title>Genome Assembly of Synthetic Allotetraploid Brassica napus Reveals Homoeologous Exchanges between Subgenomes.</title>
        <authorList>
            <person name="Davis J.T."/>
        </authorList>
    </citation>
    <scope>NUCLEOTIDE SEQUENCE [LARGE SCALE GENOMIC DNA]</scope>
    <source>
        <strain evidence="9">cv. Da-Ae</strain>
        <tissue evidence="8">Seedling</tissue>
    </source>
</reference>
<name>A0ABQ8CLZ7_BRANA</name>
<comment type="subcellular location">
    <subcellularLocation>
        <location evidence="1">Membrane</location>
        <topology evidence="1">Multi-pass membrane protein</topology>
    </subcellularLocation>
</comment>
<feature type="transmembrane region" description="Helical" evidence="7">
    <location>
        <begin position="157"/>
        <end position="178"/>
    </location>
</feature>
<evidence type="ECO:0000256" key="3">
    <source>
        <dbReference type="ARBA" id="ARBA00022448"/>
    </source>
</evidence>
<keyword evidence="5 7" id="KW-1133">Transmembrane helix</keyword>
<gene>
    <name evidence="8" type="ORF">HID58_025085</name>
</gene>
<comment type="caution">
    <text evidence="8">The sequence shown here is derived from an EMBL/GenBank/DDBJ whole genome shotgun (WGS) entry which is preliminary data.</text>
</comment>
<feature type="transmembrane region" description="Helical" evidence="7">
    <location>
        <begin position="366"/>
        <end position="387"/>
    </location>
</feature>
<dbReference type="PANTHER" id="PTHR10332:SF71">
    <property type="entry name" value="EQUILIBRATIVE NUCLEOSIDE TRANSPORTER"/>
    <property type="match status" value="1"/>
</dbReference>
<keyword evidence="6 7" id="KW-0472">Membrane</keyword>
<feature type="transmembrane region" description="Helical" evidence="7">
    <location>
        <begin position="305"/>
        <end position="324"/>
    </location>
</feature>
<feature type="transmembrane region" description="Helical" evidence="7">
    <location>
        <begin position="586"/>
        <end position="606"/>
    </location>
</feature>
<dbReference type="PANTHER" id="PTHR10332">
    <property type="entry name" value="EQUILIBRATIVE NUCLEOSIDE TRANSPORTER"/>
    <property type="match status" value="1"/>
</dbReference>
<feature type="transmembrane region" description="Helical" evidence="7">
    <location>
        <begin position="244"/>
        <end position="262"/>
    </location>
</feature>
<evidence type="ECO:0000313" key="8">
    <source>
        <dbReference type="EMBL" id="KAH0917425.1"/>
    </source>
</evidence>
<evidence type="ECO:0000256" key="4">
    <source>
        <dbReference type="ARBA" id="ARBA00022692"/>
    </source>
</evidence>
<evidence type="ECO:0000313" key="9">
    <source>
        <dbReference type="Proteomes" id="UP000824890"/>
    </source>
</evidence>
<keyword evidence="9" id="KW-1185">Reference proteome</keyword>
<evidence type="ECO:0000256" key="1">
    <source>
        <dbReference type="ARBA" id="ARBA00004141"/>
    </source>
</evidence>
<accession>A0ABQ8CLZ7</accession>
<proteinExistence type="inferred from homology"/>
<feature type="transmembrane region" description="Helical" evidence="7">
    <location>
        <begin position="789"/>
        <end position="808"/>
    </location>
</feature>
<dbReference type="EMBL" id="JAGKQM010000007">
    <property type="protein sequence ID" value="KAH0917425.1"/>
    <property type="molecule type" value="Genomic_DNA"/>
</dbReference>
<dbReference type="Pfam" id="PF01733">
    <property type="entry name" value="Nucleoside_tran"/>
    <property type="match status" value="2"/>
</dbReference>
<evidence type="ECO:0000256" key="6">
    <source>
        <dbReference type="ARBA" id="ARBA00023136"/>
    </source>
</evidence>
<feature type="transmembrane region" description="Helical" evidence="7">
    <location>
        <begin position="331"/>
        <end position="354"/>
    </location>
</feature>
<organism evidence="8 9">
    <name type="scientific">Brassica napus</name>
    <name type="common">Rape</name>
    <dbReference type="NCBI Taxonomy" id="3708"/>
    <lineage>
        <taxon>Eukaryota</taxon>
        <taxon>Viridiplantae</taxon>
        <taxon>Streptophyta</taxon>
        <taxon>Embryophyta</taxon>
        <taxon>Tracheophyta</taxon>
        <taxon>Spermatophyta</taxon>
        <taxon>Magnoliopsida</taxon>
        <taxon>eudicotyledons</taxon>
        <taxon>Gunneridae</taxon>
        <taxon>Pentapetalae</taxon>
        <taxon>rosids</taxon>
        <taxon>malvids</taxon>
        <taxon>Brassicales</taxon>
        <taxon>Brassicaceae</taxon>
        <taxon>Brassiceae</taxon>
        <taxon>Brassica</taxon>
    </lineage>
</organism>
<feature type="transmembrane region" description="Helical" evidence="7">
    <location>
        <begin position="848"/>
        <end position="868"/>
    </location>
</feature>
<keyword evidence="4 7" id="KW-0812">Transmembrane</keyword>
<keyword evidence="3" id="KW-0813">Transport</keyword>
<feature type="transmembrane region" description="Helical" evidence="7">
    <location>
        <begin position="814"/>
        <end position="836"/>
    </location>
</feature>
<feature type="transmembrane region" description="Helical" evidence="7">
    <location>
        <begin position="121"/>
        <end position="142"/>
    </location>
</feature>
<dbReference type="Proteomes" id="UP000824890">
    <property type="component" value="Unassembled WGS sequence"/>
</dbReference>